<sequence length="430" mass="45760">MVATGYTPSVSHAIDPAASRPSSNPFRVLREHRNFRLFWTGQTLSLIGTWMQTMAIGWLALQLSNSAFVVGLVASVSAIPVVFLSMHGGALVDHGNRLRIVRITQAVFLAQATTLWLITLTGHISIPWLLGLAFVQGCCSAIEIPARQSLFIRLVGRDDLQPAIALNASGFNLAKIIGPSIGGLVINKLGIGWCFGLNAMSYSAVLWGLARIRLPHEQHVVHSSLREALAQSTGHAVDGIRYLLQPGSVRELLILVTASAILGGPFLTLVPVVARDQLHLGPGGYGSLLTAVGIGGLLGALIIAGPLTRWSRKGRIMRVAAFTFPAALIGLAAAQSLPVAWFWLFVTGISAIIFTALSNGALQLLVEDRYRGRLMAFYGLVFIGLSQMVGSLALGALARAMTAPLAIGVASSILLLVTGAMRGAEFWRRV</sequence>
<feature type="transmembrane region" description="Helical" evidence="7">
    <location>
        <begin position="285"/>
        <end position="304"/>
    </location>
</feature>
<dbReference type="GO" id="GO:0022857">
    <property type="term" value="F:transmembrane transporter activity"/>
    <property type="evidence" value="ECO:0007669"/>
    <property type="project" value="InterPro"/>
</dbReference>
<dbReference type="PANTHER" id="PTHR23513:SF11">
    <property type="entry name" value="STAPHYLOFERRIN A TRANSPORTER"/>
    <property type="match status" value="1"/>
</dbReference>
<dbReference type="Proteomes" id="UP000264071">
    <property type="component" value="Unassembled WGS sequence"/>
</dbReference>
<gene>
    <name evidence="9" type="ORF">DGD08_15780</name>
</gene>
<protein>
    <submittedName>
        <fullName evidence="9">MFS transporter</fullName>
    </submittedName>
</protein>
<feature type="transmembrane region" description="Helical" evidence="7">
    <location>
        <begin position="340"/>
        <end position="362"/>
    </location>
</feature>
<feature type="transmembrane region" description="Helical" evidence="7">
    <location>
        <begin position="100"/>
        <end position="118"/>
    </location>
</feature>
<feature type="transmembrane region" description="Helical" evidence="7">
    <location>
        <begin position="37"/>
        <end position="61"/>
    </location>
</feature>
<evidence type="ECO:0000256" key="3">
    <source>
        <dbReference type="ARBA" id="ARBA00022475"/>
    </source>
</evidence>
<comment type="caution">
    <text evidence="9">The sequence shown here is derived from an EMBL/GenBank/DDBJ whole genome shotgun (WGS) entry which is preliminary data.</text>
</comment>
<dbReference type="CDD" id="cd06173">
    <property type="entry name" value="MFS_MefA_like"/>
    <property type="match status" value="1"/>
</dbReference>
<evidence type="ECO:0000256" key="7">
    <source>
        <dbReference type="SAM" id="Phobius"/>
    </source>
</evidence>
<dbReference type="InterPro" id="IPR010290">
    <property type="entry name" value="TM_effector"/>
</dbReference>
<evidence type="ECO:0000313" key="9">
    <source>
        <dbReference type="EMBL" id="HCT58665.1"/>
    </source>
</evidence>
<dbReference type="InterPro" id="IPR036259">
    <property type="entry name" value="MFS_trans_sf"/>
</dbReference>
<keyword evidence="6 7" id="KW-0472">Membrane</keyword>
<feature type="transmembrane region" description="Helical" evidence="7">
    <location>
        <begin position="403"/>
        <end position="421"/>
    </location>
</feature>
<dbReference type="GO" id="GO:0005886">
    <property type="term" value="C:plasma membrane"/>
    <property type="evidence" value="ECO:0007669"/>
    <property type="project" value="UniProtKB-SubCell"/>
</dbReference>
<keyword evidence="4 7" id="KW-0812">Transmembrane</keyword>
<dbReference type="Gene3D" id="1.20.1250.20">
    <property type="entry name" value="MFS general substrate transporter like domains"/>
    <property type="match status" value="1"/>
</dbReference>
<keyword evidence="3" id="KW-1003">Cell membrane</keyword>
<dbReference type="InterPro" id="IPR022324">
    <property type="entry name" value="Bacilysin_exporter_BacE_put"/>
</dbReference>
<dbReference type="Pfam" id="PF05977">
    <property type="entry name" value="MFS_3"/>
    <property type="match status" value="1"/>
</dbReference>
<dbReference type="SUPFAM" id="SSF103473">
    <property type="entry name" value="MFS general substrate transporter"/>
    <property type="match status" value="1"/>
</dbReference>
<organism evidence="9 10">
    <name type="scientific">Gemmatimonas aurantiaca</name>
    <dbReference type="NCBI Taxonomy" id="173480"/>
    <lineage>
        <taxon>Bacteria</taxon>
        <taxon>Pseudomonadati</taxon>
        <taxon>Gemmatimonadota</taxon>
        <taxon>Gemmatimonadia</taxon>
        <taxon>Gemmatimonadales</taxon>
        <taxon>Gemmatimonadaceae</taxon>
        <taxon>Gemmatimonas</taxon>
    </lineage>
</organism>
<evidence type="ECO:0000256" key="6">
    <source>
        <dbReference type="ARBA" id="ARBA00023136"/>
    </source>
</evidence>
<feature type="transmembrane region" description="Helical" evidence="7">
    <location>
        <begin position="124"/>
        <end position="144"/>
    </location>
</feature>
<dbReference type="InterPro" id="IPR020846">
    <property type="entry name" value="MFS_dom"/>
</dbReference>
<feature type="transmembrane region" description="Helical" evidence="7">
    <location>
        <begin position="374"/>
        <end position="397"/>
    </location>
</feature>
<accession>A0A3D4VC45</accession>
<name>A0A3D4VC45_9BACT</name>
<keyword evidence="5 7" id="KW-1133">Transmembrane helix</keyword>
<evidence type="ECO:0000256" key="2">
    <source>
        <dbReference type="ARBA" id="ARBA00022448"/>
    </source>
</evidence>
<evidence type="ECO:0000256" key="5">
    <source>
        <dbReference type="ARBA" id="ARBA00022989"/>
    </source>
</evidence>
<proteinExistence type="predicted"/>
<feature type="transmembrane region" description="Helical" evidence="7">
    <location>
        <begin position="252"/>
        <end position="273"/>
    </location>
</feature>
<feature type="transmembrane region" description="Helical" evidence="7">
    <location>
        <begin position="67"/>
        <end position="88"/>
    </location>
</feature>
<evidence type="ECO:0000256" key="1">
    <source>
        <dbReference type="ARBA" id="ARBA00004651"/>
    </source>
</evidence>
<dbReference type="PROSITE" id="PS50850">
    <property type="entry name" value="MFS"/>
    <property type="match status" value="1"/>
</dbReference>
<feature type="transmembrane region" description="Helical" evidence="7">
    <location>
        <begin position="316"/>
        <end position="334"/>
    </location>
</feature>
<reference evidence="9 10" key="1">
    <citation type="journal article" date="2018" name="Nat. Biotechnol.">
        <title>A standardized bacterial taxonomy based on genome phylogeny substantially revises the tree of life.</title>
        <authorList>
            <person name="Parks D.H."/>
            <person name="Chuvochina M."/>
            <person name="Waite D.W."/>
            <person name="Rinke C."/>
            <person name="Skarshewski A."/>
            <person name="Chaumeil P.A."/>
            <person name="Hugenholtz P."/>
        </authorList>
    </citation>
    <scope>NUCLEOTIDE SEQUENCE [LARGE SCALE GENOMIC DNA]</scope>
    <source>
        <strain evidence="9">UBA8844</strain>
    </source>
</reference>
<dbReference type="EMBL" id="DPIY01000011">
    <property type="protein sequence ID" value="HCT58665.1"/>
    <property type="molecule type" value="Genomic_DNA"/>
</dbReference>
<dbReference type="AlphaFoldDB" id="A0A3D4VC45"/>
<dbReference type="PANTHER" id="PTHR23513">
    <property type="entry name" value="INTEGRAL MEMBRANE EFFLUX PROTEIN-RELATED"/>
    <property type="match status" value="1"/>
</dbReference>
<feature type="domain" description="Major facilitator superfamily (MFS) profile" evidence="8">
    <location>
        <begin position="243"/>
        <end position="430"/>
    </location>
</feature>
<keyword evidence="2" id="KW-0813">Transport</keyword>
<evidence type="ECO:0000259" key="8">
    <source>
        <dbReference type="PROSITE" id="PS50850"/>
    </source>
</evidence>
<dbReference type="PRINTS" id="PR01988">
    <property type="entry name" value="EXPORTERBACE"/>
</dbReference>
<comment type="subcellular location">
    <subcellularLocation>
        <location evidence="1">Cell membrane</location>
        <topology evidence="1">Multi-pass membrane protein</topology>
    </subcellularLocation>
</comment>
<evidence type="ECO:0000313" key="10">
    <source>
        <dbReference type="Proteomes" id="UP000264071"/>
    </source>
</evidence>
<evidence type="ECO:0000256" key="4">
    <source>
        <dbReference type="ARBA" id="ARBA00022692"/>
    </source>
</evidence>